<name>A0A0A9WMS0_LYGHE</name>
<dbReference type="EMBL" id="GBHO01034883">
    <property type="protein sequence ID" value="JAG08721.1"/>
    <property type="molecule type" value="Transcribed_RNA"/>
</dbReference>
<reference evidence="4" key="2">
    <citation type="submission" date="2014-07" db="EMBL/GenBank/DDBJ databases">
        <authorList>
            <person name="Hull J."/>
        </authorList>
    </citation>
    <scope>NUCLEOTIDE SEQUENCE</scope>
</reference>
<evidence type="ECO:0000313" key="5">
    <source>
        <dbReference type="EMBL" id="JAG20948.1"/>
    </source>
</evidence>
<dbReference type="EMBL" id="GDHC01008775">
    <property type="protein sequence ID" value="JAQ09854.1"/>
    <property type="molecule type" value="Transcribed_RNA"/>
</dbReference>
<dbReference type="EMBL" id="GBHO01034887">
    <property type="protein sequence ID" value="JAG08717.1"/>
    <property type="molecule type" value="Transcribed_RNA"/>
</dbReference>
<proteinExistence type="predicted"/>
<accession>A0A0A9WMS0</accession>
<evidence type="ECO:0000256" key="1">
    <source>
        <dbReference type="SAM" id="MobiDB-lite"/>
    </source>
</evidence>
<reference evidence="4" key="1">
    <citation type="journal article" date="2014" name="PLoS ONE">
        <title>Transcriptome-Based Identification of ABC Transporters in the Western Tarnished Plant Bug Lygus hesperus.</title>
        <authorList>
            <person name="Hull J.J."/>
            <person name="Chaney K."/>
            <person name="Geib S.M."/>
            <person name="Fabrick J.A."/>
            <person name="Brent C.S."/>
            <person name="Walsh D."/>
            <person name="Lavine L.C."/>
        </authorList>
    </citation>
    <scope>NUCLEOTIDE SEQUENCE</scope>
</reference>
<feature type="compositionally biased region" description="Polar residues" evidence="1">
    <location>
        <begin position="93"/>
        <end position="109"/>
    </location>
</feature>
<gene>
    <name evidence="4" type="primary">LSM4_3</name>
    <name evidence="3" type="synonym">LSM4_1</name>
    <name evidence="5" type="synonym">LSM4_2</name>
    <name evidence="2" type="synonym">LSM4_4</name>
    <name evidence="3" type="ORF">CM83_62279</name>
    <name evidence="4" type="ORF">CM83_62283</name>
    <name evidence="2" type="ORF">CM83_62285</name>
    <name evidence="5" type="ORF">CM83_62288</name>
    <name evidence="6" type="ORF">g.15816</name>
</gene>
<dbReference type="Gene3D" id="2.30.30.100">
    <property type="match status" value="1"/>
</dbReference>
<evidence type="ECO:0000313" key="3">
    <source>
        <dbReference type="EMBL" id="JAG08720.1"/>
    </source>
</evidence>
<dbReference type="AlphaFoldDB" id="A0A0A9WMS0"/>
<protein>
    <submittedName>
        <fullName evidence="4">Putative U6 snRNA-associated Sm-like protein LSm4</fullName>
    </submittedName>
</protein>
<dbReference type="EMBL" id="GBHO01034884">
    <property type="protein sequence ID" value="JAG08720.1"/>
    <property type="molecule type" value="Transcribed_RNA"/>
</dbReference>
<evidence type="ECO:0000313" key="4">
    <source>
        <dbReference type="EMBL" id="JAG08721.1"/>
    </source>
</evidence>
<dbReference type="EMBL" id="GBHO01022656">
    <property type="protein sequence ID" value="JAG20948.1"/>
    <property type="molecule type" value="Transcribed_RNA"/>
</dbReference>
<dbReference type="SUPFAM" id="SSF50182">
    <property type="entry name" value="Sm-like ribonucleoproteins"/>
    <property type="match status" value="1"/>
</dbReference>
<evidence type="ECO:0000313" key="6">
    <source>
        <dbReference type="EMBL" id="JAQ09854.1"/>
    </source>
</evidence>
<feature type="compositionally biased region" description="Basic and acidic residues" evidence="1">
    <location>
        <begin position="79"/>
        <end position="90"/>
    </location>
</feature>
<sequence length="109" mass="12516">MNVVLKDVVCTSSDAETFTKLPLIFLRGNMTKYVHGCAWVDTLPTNRDCTHRYVQVAEQMMEQVIERLNEIEHEKEIARSEYNKFGDKKHNQQRNTSGGKSANSKNPSK</sequence>
<reference evidence="6" key="3">
    <citation type="journal article" date="2016" name="Gigascience">
        <title>De novo construction of an expanded transcriptome assembly for the western tarnished plant bug, Lygus hesperus.</title>
        <authorList>
            <person name="Tassone E.E."/>
            <person name="Geib S.M."/>
            <person name="Hall B."/>
            <person name="Fabrick J.A."/>
            <person name="Brent C.S."/>
            <person name="Hull J.J."/>
        </authorList>
    </citation>
    <scope>NUCLEOTIDE SEQUENCE</scope>
</reference>
<dbReference type="InterPro" id="IPR010920">
    <property type="entry name" value="LSM_dom_sf"/>
</dbReference>
<organism evidence="4">
    <name type="scientific">Lygus hesperus</name>
    <name type="common">Western plant bug</name>
    <dbReference type="NCBI Taxonomy" id="30085"/>
    <lineage>
        <taxon>Eukaryota</taxon>
        <taxon>Metazoa</taxon>
        <taxon>Ecdysozoa</taxon>
        <taxon>Arthropoda</taxon>
        <taxon>Hexapoda</taxon>
        <taxon>Insecta</taxon>
        <taxon>Pterygota</taxon>
        <taxon>Neoptera</taxon>
        <taxon>Paraneoptera</taxon>
        <taxon>Hemiptera</taxon>
        <taxon>Heteroptera</taxon>
        <taxon>Panheteroptera</taxon>
        <taxon>Cimicomorpha</taxon>
        <taxon>Miridae</taxon>
        <taxon>Mirini</taxon>
        <taxon>Lygus</taxon>
    </lineage>
</organism>
<feature type="region of interest" description="Disordered" evidence="1">
    <location>
        <begin position="79"/>
        <end position="109"/>
    </location>
</feature>
<evidence type="ECO:0000313" key="2">
    <source>
        <dbReference type="EMBL" id="JAG08717.1"/>
    </source>
</evidence>